<evidence type="ECO:0000313" key="8">
    <source>
        <dbReference type="Proteomes" id="UP000741863"/>
    </source>
</evidence>
<organism evidence="7 8">
    <name type="scientific">Geomicrobium sediminis</name>
    <dbReference type="NCBI Taxonomy" id="1347788"/>
    <lineage>
        <taxon>Bacteria</taxon>
        <taxon>Bacillati</taxon>
        <taxon>Bacillota</taxon>
        <taxon>Bacilli</taxon>
        <taxon>Bacillales</taxon>
        <taxon>Geomicrobium</taxon>
    </lineage>
</organism>
<evidence type="ECO:0000256" key="2">
    <source>
        <dbReference type="ARBA" id="ARBA00022448"/>
    </source>
</evidence>
<protein>
    <submittedName>
        <fullName evidence="7">NitT/TauT family transport system substrate-binding protein</fullName>
    </submittedName>
</protein>
<evidence type="ECO:0000313" key="7">
    <source>
        <dbReference type="EMBL" id="MBM7630990.1"/>
    </source>
</evidence>
<sequence>MHRQVKAISASVLLIAAMVITGCQQREAAADSTIKVGYLPITHAAPLYIANENQEQFMQDGDIELIRFGTWIDLMDALNSGRIDGASVLFPLAMKAHEKGIDIKATALGHEDGNAVIAGPNIEQVEDLKGETVAIPHTLSTHNLLLDEMLENAGMNYSDVNVVEMPPAEMPAALSEGRIESYIVAEPFGAIGVTLDVGHVLYQSNDLWPGCLCCAMVFRQSFLEDRPELAKQFMEGYAHAGEHAEYDLDAHMNYLNVDEEALALSLEWISYENLNINREDYEYMRERVLQLGLMEEPPTYDEFVDTSLLEETQR</sequence>
<dbReference type="EMBL" id="JAFBEC010000001">
    <property type="protein sequence ID" value="MBM7630990.1"/>
    <property type="molecule type" value="Genomic_DNA"/>
</dbReference>
<evidence type="ECO:0000256" key="6">
    <source>
        <dbReference type="SAM" id="SignalP"/>
    </source>
</evidence>
<dbReference type="Gene3D" id="3.40.190.10">
    <property type="entry name" value="Periplasmic binding protein-like II"/>
    <property type="match status" value="2"/>
</dbReference>
<comment type="subcellular location">
    <subcellularLocation>
        <location evidence="1">Cell inner membrane</location>
    </subcellularLocation>
</comment>
<dbReference type="CDD" id="cd13553">
    <property type="entry name" value="PBP2_NrtA_CpmA_like"/>
    <property type="match status" value="1"/>
</dbReference>
<feature type="signal peptide" evidence="6">
    <location>
        <begin position="1"/>
        <end position="28"/>
    </location>
</feature>
<feature type="chain" id="PRO_5047526048" evidence="6">
    <location>
        <begin position="29"/>
        <end position="314"/>
    </location>
</feature>
<reference evidence="7 8" key="1">
    <citation type="submission" date="2021-01" db="EMBL/GenBank/DDBJ databases">
        <title>Genomic Encyclopedia of Type Strains, Phase IV (KMG-IV): sequencing the most valuable type-strain genomes for metagenomic binning, comparative biology and taxonomic classification.</title>
        <authorList>
            <person name="Goeker M."/>
        </authorList>
    </citation>
    <scope>NUCLEOTIDE SEQUENCE [LARGE SCALE GENOMIC DNA]</scope>
    <source>
        <strain evidence="7 8">DSM 25540</strain>
    </source>
</reference>
<dbReference type="Proteomes" id="UP000741863">
    <property type="component" value="Unassembled WGS sequence"/>
</dbReference>
<keyword evidence="2" id="KW-0813">Transport</keyword>
<evidence type="ECO:0000256" key="3">
    <source>
        <dbReference type="ARBA" id="ARBA00022475"/>
    </source>
</evidence>
<evidence type="ECO:0000256" key="1">
    <source>
        <dbReference type="ARBA" id="ARBA00004533"/>
    </source>
</evidence>
<evidence type="ECO:0000256" key="5">
    <source>
        <dbReference type="ARBA" id="ARBA00023136"/>
    </source>
</evidence>
<keyword evidence="8" id="KW-1185">Reference proteome</keyword>
<comment type="caution">
    <text evidence="7">The sequence shown here is derived from an EMBL/GenBank/DDBJ whole genome shotgun (WGS) entry which is preliminary data.</text>
</comment>
<evidence type="ECO:0000256" key="4">
    <source>
        <dbReference type="ARBA" id="ARBA00022519"/>
    </source>
</evidence>
<keyword evidence="6" id="KW-0732">Signal</keyword>
<dbReference type="PANTHER" id="PTHR30024">
    <property type="entry name" value="ALIPHATIC SULFONATES-BINDING PROTEIN-RELATED"/>
    <property type="match status" value="1"/>
</dbReference>
<keyword evidence="4" id="KW-0997">Cell inner membrane</keyword>
<gene>
    <name evidence="7" type="ORF">JOD17_000081</name>
</gene>
<proteinExistence type="predicted"/>
<accession>A0ABS2P6F6</accession>
<dbReference type="PANTHER" id="PTHR30024:SF43">
    <property type="entry name" value="BLL4572 PROTEIN"/>
    <property type="match status" value="1"/>
</dbReference>
<dbReference type="Pfam" id="PF13379">
    <property type="entry name" value="NMT1_2"/>
    <property type="match status" value="1"/>
</dbReference>
<dbReference type="SUPFAM" id="SSF53850">
    <property type="entry name" value="Periplasmic binding protein-like II"/>
    <property type="match status" value="1"/>
</dbReference>
<dbReference type="PROSITE" id="PS51257">
    <property type="entry name" value="PROKAR_LIPOPROTEIN"/>
    <property type="match status" value="1"/>
</dbReference>
<keyword evidence="5" id="KW-0472">Membrane</keyword>
<keyword evidence="3" id="KW-1003">Cell membrane</keyword>
<dbReference type="InterPro" id="IPR044527">
    <property type="entry name" value="NrtA/CpmA_ABC-bd_dom"/>
</dbReference>
<name>A0ABS2P6F6_9BACL</name>